<dbReference type="EMBL" id="JAUTBF010000001">
    <property type="protein sequence ID" value="MDQ1122160.1"/>
    <property type="molecule type" value="Genomic_DNA"/>
</dbReference>
<proteinExistence type="predicted"/>
<organism evidence="1 2">
    <name type="scientific">Microbacterium trichothecenolyticum</name>
    <name type="common">Aureobacterium trichothecenolyticum</name>
    <dbReference type="NCBI Taxonomy" id="69370"/>
    <lineage>
        <taxon>Bacteria</taxon>
        <taxon>Bacillati</taxon>
        <taxon>Actinomycetota</taxon>
        <taxon>Actinomycetes</taxon>
        <taxon>Micrococcales</taxon>
        <taxon>Microbacteriaceae</taxon>
        <taxon>Microbacterium</taxon>
    </lineage>
</organism>
<keyword evidence="1" id="KW-0378">Hydrolase</keyword>
<gene>
    <name evidence="1" type="ORF">QE412_000733</name>
</gene>
<dbReference type="Gene3D" id="1.10.30.50">
    <property type="match status" value="1"/>
</dbReference>
<dbReference type="Proteomes" id="UP001226691">
    <property type="component" value="Unassembled WGS sequence"/>
</dbReference>
<evidence type="ECO:0000313" key="2">
    <source>
        <dbReference type="Proteomes" id="UP001226691"/>
    </source>
</evidence>
<evidence type="ECO:0000313" key="1">
    <source>
        <dbReference type="EMBL" id="MDQ1122160.1"/>
    </source>
</evidence>
<comment type="caution">
    <text evidence="1">The sequence shown here is derived from an EMBL/GenBank/DDBJ whole genome shotgun (WGS) entry which is preliminary data.</text>
</comment>
<name>A0ABU0TRS2_MICTR</name>
<dbReference type="RefSeq" id="WP_307480275.1">
    <property type="nucleotide sequence ID" value="NZ_JAUTBF010000001.1"/>
</dbReference>
<protein>
    <submittedName>
        <fullName evidence="1">5-methylcytosine-specific restriction endonuclease McrA</fullName>
    </submittedName>
</protein>
<dbReference type="GO" id="GO:0004519">
    <property type="term" value="F:endonuclease activity"/>
    <property type="evidence" value="ECO:0007669"/>
    <property type="project" value="UniProtKB-KW"/>
</dbReference>
<keyword evidence="1" id="KW-0255">Endonuclease</keyword>
<reference evidence="1 2" key="1">
    <citation type="submission" date="2023-07" db="EMBL/GenBank/DDBJ databases">
        <title>Functional and genomic diversity of the sorghum phyllosphere microbiome.</title>
        <authorList>
            <person name="Shade A."/>
        </authorList>
    </citation>
    <scope>NUCLEOTIDE SEQUENCE [LARGE SCALE GENOMIC DNA]</scope>
    <source>
        <strain evidence="1 2">SORGH_AS_1207</strain>
    </source>
</reference>
<keyword evidence="1" id="KW-0540">Nuclease</keyword>
<sequence length="127" mass="14147">MTERGTYTTTNANGARRRALVKRVRAEESTCALCDKPVNPTITVQHGQHGSKCPTRDCTGCVPHPMRGEVDEDIPRSRGGSPYDRENCHLMHRKCNQYKGNLTLAEARAKLATTTTTHRVVICSPIW</sequence>
<keyword evidence="2" id="KW-1185">Reference proteome</keyword>
<accession>A0ABU0TRS2</accession>